<dbReference type="Pfam" id="PF00847">
    <property type="entry name" value="AP2"/>
    <property type="match status" value="1"/>
</dbReference>
<evidence type="ECO:0000256" key="8">
    <source>
        <dbReference type="SAM" id="MobiDB-lite"/>
    </source>
</evidence>
<keyword evidence="5" id="KW-0804">Transcription</keyword>
<dbReference type="GO" id="GO:0005634">
    <property type="term" value="C:nucleus"/>
    <property type="evidence" value="ECO:0007669"/>
    <property type="project" value="UniProtKB-SubCell"/>
</dbReference>
<feature type="region of interest" description="Disordered" evidence="8">
    <location>
        <begin position="1"/>
        <end position="70"/>
    </location>
</feature>
<dbReference type="CDD" id="cd00018">
    <property type="entry name" value="AP2"/>
    <property type="match status" value="1"/>
</dbReference>
<evidence type="ECO:0000256" key="1">
    <source>
        <dbReference type="ARBA" id="ARBA00004123"/>
    </source>
</evidence>
<reference evidence="10 11" key="1">
    <citation type="journal article" date="2018" name="Sci. Data">
        <title>The draft genome sequence of cork oak.</title>
        <authorList>
            <person name="Ramos A.M."/>
            <person name="Usie A."/>
            <person name="Barbosa P."/>
            <person name="Barros P.M."/>
            <person name="Capote T."/>
            <person name="Chaves I."/>
            <person name="Simoes F."/>
            <person name="Abreu I."/>
            <person name="Carrasquinho I."/>
            <person name="Faro C."/>
            <person name="Guimaraes J.B."/>
            <person name="Mendonca D."/>
            <person name="Nobrega F."/>
            <person name="Rodrigues L."/>
            <person name="Saibo N.J.M."/>
            <person name="Varela M.C."/>
            <person name="Egas C."/>
            <person name="Matos J."/>
            <person name="Miguel C.M."/>
            <person name="Oliveira M.M."/>
            <person name="Ricardo C.P."/>
            <person name="Goncalves S."/>
        </authorList>
    </citation>
    <scope>NUCLEOTIDE SEQUENCE [LARGE SCALE GENOMIC DNA]</scope>
    <source>
        <strain evidence="11">cv. HL8</strain>
    </source>
</reference>
<proteinExistence type="inferred from homology"/>
<dbReference type="PROSITE" id="PS51032">
    <property type="entry name" value="AP2_ERF"/>
    <property type="match status" value="1"/>
</dbReference>
<sequence length="247" mass="27515">MDFESESLSSSSSSSSSQLSPYSPCNPSYCSSSSSSSSSSQASLKSHKRKSGRKKFKETRHPIYRGVRQRNGTKWVSEVREPNKKSRIWLGTFPTPDMAARAHDVAALALRGTLAELNFPDSAWLVPRPNSSSAKDIQMAAQKAAEAFRPSDNKKEEKVLEPCLVDMQFMESKKEVIEPKITLEILCESKDNPEQPGTFFLDEEALFNMPGLLESMAEGLILTPPARQRGFDWDDLGCDLDLTLWTD</sequence>
<keyword evidence="3" id="KW-0238">DNA-binding</keyword>
<dbReference type="InterPro" id="IPR016177">
    <property type="entry name" value="DNA-bd_dom_sf"/>
</dbReference>
<dbReference type="Gene3D" id="3.30.730.10">
    <property type="entry name" value="AP2/ERF domain"/>
    <property type="match status" value="1"/>
</dbReference>
<feature type="compositionally biased region" description="Basic residues" evidence="8">
    <location>
        <begin position="45"/>
        <end position="58"/>
    </location>
</feature>
<dbReference type="InterPro" id="IPR036955">
    <property type="entry name" value="AP2/ERF_dom_sf"/>
</dbReference>
<keyword evidence="11" id="KW-1185">Reference proteome</keyword>
<dbReference type="EMBL" id="PKMF04000063">
    <property type="protein sequence ID" value="KAK7853656.1"/>
    <property type="molecule type" value="Genomic_DNA"/>
</dbReference>
<dbReference type="AlphaFoldDB" id="A0AAW0LTA9"/>
<keyword evidence="4" id="KW-0010">Activator</keyword>
<dbReference type="InterPro" id="IPR001471">
    <property type="entry name" value="AP2/ERF_dom"/>
</dbReference>
<comment type="similarity">
    <text evidence="7">Belongs to the AP2/ERF transcription factor family. ERF subfamily.</text>
</comment>
<name>A0AAW0LTA9_QUESU</name>
<accession>A0AAW0LTA9</accession>
<dbReference type="Proteomes" id="UP000237347">
    <property type="component" value="Unassembled WGS sequence"/>
</dbReference>
<dbReference type="SUPFAM" id="SSF54171">
    <property type="entry name" value="DNA-binding domain"/>
    <property type="match status" value="1"/>
</dbReference>
<dbReference type="PRINTS" id="PR00367">
    <property type="entry name" value="ETHRSPELEMNT"/>
</dbReference>
<dbReference type="PANTHER" id="PTHR31839">
    <property type="entry name" value="DEHYDRATION-RESPONSIVE ELEMENT-BINDING PROTEIN 1D"/>
    <property type="match status" value="1"/>
</dbReference>
<protein>
    <submittedName>
        <fullName evidence="10">Dehydration-responsive element-binding protein 1b</fullName>
    </submittedName>
</protein>
<keyword evidence="2" id="KW-0805">Transcription regulation</keyword>
<gene>
    <name evidence="10" type="primary">DREB1B_3</name>
    <name evidence="10" type="ORF">CFP56_035193</name>
</gene>
<comment type="caution">
    <text evidence="10">The sequence shown here is derived from an EMBL/GenBank/DDBJ whole genome shotgun (WGS) entry which is preliminary data.</text>
</comment>
<dbReference type="SMART" id="SM00380">
    <property type="entry name" value="AP2"/>
    <property type="match status" value="1"/>
</dbReference>
<comment type="subcellular location">
    <subcellularLocation>
        <location evidence="1">Nucleus</location>
    </subcellularLocation>
</comment>
<evidence type="ECO:0000313" key="10">
    <source>
        <dbReference type="EMBL" id="KAK7853656.1"/>
    </source>
</evidence>
<feature type="compositionally biased region" description="Low complexity" evidence="8">
    <location>
        <begin position="1"/>
        <end position="40"/>
    </location>
</feature>
<evidence type="ECO:0000256" key="7">
    <source>
        <dbReference type="ARBA" id="ARBA00024343"/>
    </source>
</evidence>
<evidence type="ECO:0000256" key="5">
    <source>
        <dbReference type="ARBA" id="ARBA00023163"/>
    </source>
</evidence>
<evidence type="ECO:0000313" key="11">
    <source>
        <dbReference type="Proteomes" id="UP000237347"/>
    </source>
</evidence>
<dbReference type="GO" id="GO:0003700">
    <property type="term" value="F:DNA-binding transcription factor activity"/>
    <property type="evidence" value="ECO:0007669"/>
    <property type="project" value="InterPro"/>
</dbReference>
<evidence type="ECO:0000256" key="2">
    <source>
        <dbReference type="ARBA" id="ARBA00023015"/>
    </source>
</evidence>
<dbReference type="PANTHER" id="PTHR31839:SF42">
    <property type="entry name" value="DEHYDRATION-RESPONSIVE ELEMENT-BINDING PROTEIN 1F"/>
    <property type="match status" value="1"/>
</dbReference>
<evidence type="ECO:0000256" key="4">
    <source>
        <dbReference type="ARBA" id="ARBA00023159"/>
    </source>
</evidence>
<dbReference type="GO" id="GO:0003677">
    <property type="term" value="F:DNA binding"/>
    <property type="evidence" value="ECO:0007669"/>
    <property type="project" value="UniProtKB-KW"/>
</dbReference>
<feature type="domain" description="AP2/ERF" evidence="9">
    <location>
        <begin position="63"/>
        <end position="120"/>
    </location>
</feature>
<evidence type="ECO:0000259" key="9">
    <source>
        <dbReference type="PROSITE" id="PS51032"/>
    </source>
</evidence>
<keyword evidence="6" id="KW-0539">Nucleus</keyword>
<organism evidence="10 11">
    <name type="scientific">Quercus suber</name>
    <name type="common">Cork oak</name>
    <dbReference type="NCBI Taxonomy" id="58331"/>
    <lineage>
        <taxon>Eukaryota</taxon>
        <taxon>Viridiplantae</taxon>
        <taxon>Streptophyta</taxon>
        <taxon>Embryophyta</taxon>
        <taxon>Tracheophyta</taxon>
        <taxon>Spermatophyta</taxon>
        <taxon>Magnoliopsida</taxon>
        <taxon>eudicotyledons</taxon>
        <taxon>Gunneridae</taxon>
        <taxon>Pentapetalae</taxon>
        <taxon>rosids</taxon>
        <taxon>fabids</taxon>
        <taxon>Fagales</taxon>
        <taxon>Fagaceae</taxon>
        <taxon>Quercus</taxon>
    </lineage>
</organism>
<dbReference type="InterPro" id="IPR045277">
    <property type="entry name" value="DRE1A-I"/>
</dbReference>
<evidence type="ECO:0000256" key="6">
    <source>
        <dbReference type="ARBA" id="ARBA00023242"/>
    </source>
</evidence>
<dbReference type="FunFam" id="3.30.730.10:FF:000001">
    <property type="entry name" value="Ethylene-responsive transcription factor 2"/>
    <property type="match status" value="1"/>
</dbReference>
<evidence type="ECO:0000256" key="3">
    <source>
        <dbReference type="ARBA" id="ARBA00023125"/>
    </source>
</evidence>